<protein>
    <submittedName>
        <fullName evidence="3">GATA zinc finger domain-containing protein 14-like</fullName>
    </submittedName>
</protein>
<feature type="compositionally biased region" description="Polar residues" evidence="1">
    <location>
        <begin position="250"/>
        <end position="260"/>
    </location>
</feature>
<feature type="region of interest" description="Disordered" evidence="1">
    <location>
        <begin position="65"/>
        <end position="88"/>
    </location>
</feature>
<evidence type="ECO:0000313" key="2">
    <source>
        <dbReference type="Proteomes" id="UP000515146"/>
    </source>
</evidence>
<dbReference type="RefSeq" id="XP_027204204.1">
    <property type="nucleotide sequence ID" value="XM_027348403.1"/>
</dbReference>
<proteinExistence type="predicted"/>
<keyword evidence="2" id="KW-1185">Reference proteome</keyword>
<evidence type="ECO:0000313" key="3">
    <source>
        <dbReference type="RefSeq" id="XP_027204204.1"/>
    </source>
</evidence>
<feature type="region of interest" description="Disordered" evidence="1">
    <location>
        <begin position="238"/>
        <end position="273"/>
    </location>
</feature>
<sequence>MFNRKFSLLSSCLTIITVICSFKLLIFADTLTTDSWNSDDAQIRAKPINQAQYFNQLLLKQQKSNGFQPNTPSSLSNHDDTGVTADVTGNGIDHNELIDDISSSSLPSLVKDNGIDDIGDIRIAVKSKRRYEYVPVHYDRDDQQQTPRMIEIVSDTMPLRLHFKSQSAAIVVTQSHMSPSMKPIEETVSMDEPYRLSHKAYKPIVQDVNEIIQPYRNIVQQVKPVIENIRTIVPKDNDIHHQHQSPSSSLPNTQWNGHFQKNNNNNNNINDKINTKTYTNRFYEQQRQTSNGYRDQVKTSESQHHGIQKRTALNKNTEPDRSIHHNTRQNNFHNFIRNPRIIPKNSNDNRRKKNNHLMQLESSSLQSTYVPRIMNGKHNENDQIVGDLYKDKLIKKKMDNGIEYFDSYIRHTGKHIDFLEHDDDHHHSHDNHHHLIDHIINDNIDDTDTMIDLSSNDDHGHDHHFFNVHHSHTHHPHHNHHYTDDDNHQHIIDDGDVIALIDNDGHRIDDHDDHHHHHHHLYDNNHFFSSF</sequence>
<feature type="compositionally biased region" description="Polar residues" evidence="1">
    <location>
        <begin position="65"/>
        <end position="76"/>
    </location>
</feature>
<dbReference type="InParanoid" id="A0A6P6YH83"/>
<gene>
    <name evidence="3" type="primary">LOC113797932</name>
</gene>
<evidence type="ECO:0000256" key="1">
    <source>
        <dbReference type="SAM" id="MobiDB-lite"/>
    </source>
</evidence>
<organism evidence="2 3">
    <name type="scientific">Dermatophagoides pteronyssinus</name>
    <name type="common">European house dust mite</name>
    <dbReference type="NCBI Taxonomy" id="6956"/>
    <lineage>
        <taxon>Eukaryota</taxon>
        <taxon>Metazoa</taxon>
        <taxon>Ecdysozoa</taxon>
        <taxon>Arthropoda</taxon>
        <taxon>Chelicerata</taxon>
        <taxon>Arachnida</taxon>
        <taxon>Acari</taxon>
        <taxon>Acariformes</taxon>
        <taxon>Sarcoptiformes</taxon>
        <taxon>Astigmata</taxon>
        <taxon>Psoroptidia</taxon>
        <taxon>Analgoidea</taxon>
        <taxon>Pyroglyphidae</taxon>
        <taxon>Dermatophagoidinae</taxon>
        <taxon>Dermatophagoides</taxon>
    </lineage>
</organism>
<dbReference type="KEGG" id="dpte:113797932"/>
<accession>A0A6P6YH83</accession>
<feature type="region of interest" description="Disordered" evidence="1">
    <location>
        <begin position="287"/>
        <end position="331"/>
    </location>
</feature>
<dbReference type="OrthoDB" id="6516006at2759"/>
<feature type="compositionally biased region" description="Low complexity" evidence="1">
    <location>
        <begin position="261"/>
        <end position="273"/>
    </location>
</feature>
<dbReference type="Proteomes" id="UP000515146">
    <property type="component" value="Unplaced"/>
</dbReference>
<feature type="compositionally biased region" description="Basic and acidic residues" evidence="1">
    <location>
        <begin position="295"/>
        <end position="304"/>
    </location>
</feature>
<reference evidence="3" key="1">
    <citation type="submission" date="2025-08" db="UniProtKB">
        <authorList>
            <consortium name="RefSeq"/>
        </authorList>
    </citation>
    <scope>IDENTIFICATION</scope>
    <source>
        <strain evidence="3">Airmid</strain>
    </source>
</reference>
<name>A0A6P6YH83_DERPT</name>
<dbReference type="AlphaFoldDB" id="A0A6P6YH83"/>